<dbReference type="AlphaFoldDB" id="A0A2U2H9V9"/>
<reference evidence="5 6" key="1">
    <citation type="submission" date="2018-04" db="EMBL/GenBank/DDBJ databases">
        <title>Massilia violaceinigra sp. nov., a novel purple-pigmented bacterium isolated from Tianshan glacier, Xinjiang, China.</title>
        <authorList>
            <person name="Wang H."/>
        </authorList>
    </citation>
    <scope>NUCLEOTIDE SEQUENCE [LARGE SCALE GENOMIC DNA]</scope>
    <source>
        <strain evidence="5 6">B448-2</strain>
    </source>
</reference>
<keyword evidence="2" id="KW-1133">Transmembrane helix</keyword>
<dbReference type="InterPro" id="IPR001509">
    <property type="entry name" value="Epimerase_deHydtase"/>
</dbReference>
<feature type="transmembrane region" description="Helical" evidence="2">
    <location>
        <begin position="96"/>
        <end position="118"/>
    </location>
</feature>
<evidence type="ECO:0000313" key="5">
    <source>
        <dbReference type="EMBL" id="PWF39413.1"/>
    </source>
</evidence>
<feature type="transmembrane region" description="Helical" evidence="2">
    <location>
        <begin position="130"/>
        <end position="153"/>
    </location>
</feature>
<feature type="transmembrane region" description="Helical" evidence="2">
    <location>
        <begin position="57"/>
        <end position="75"/>
    </location>
</feature>
<dbReference type="Pfam" id="PF08338">
    <property type="entry name" value="DUF1731"/>
    <property type="match status" value="1"/>
</dbReference>
<dbReference type="NCBIfam" id="TIGR01777">
    <property type="entry name" value="yfcH"/>
    <property type="match status" value="1"/>
</dbReference>
<feature type="domain" description="NAD-dependent epimerase/dehydratase" evidence="3">
    <location>
        <begin position="177"/>
        <end position="390"/>
    </location>
</feature>
<keyword evidence="6" id="KW-1185">Reference proteome</keyword>
<dbReference type="EMBL" id="PXWF02000341">
    <property type="protein sequence ID" value="PWF39413.1"/>
    <property type="molecule type" value="Genomic_DNA"/>
</dbReference>
<dbReference type="OrthoDB" id="9801773at2"/>
<comment type="caution">
    <text evidence="5">The sequence shown here is derived from an EMBL/GenBank/DDBJ whole genome shotgun (WGS) entry which is preliminary data.</text>
</comment>
<feature type="domain" description="DUF1731" evidence="4">
    <location>
        <begin position="425"/>
        <end position="471"/>
    </location>
</feature>
<keyword evidence="2" id="KW-0472">Membrane</keyword>
<dbReference type="Pfam" id="PF01370">
    <property type="entry name" value="Epimerase"/>
    <property type="match status" value="1"/>
</dbReference>
<comment type="similarity">
    <text evidence="1">Belongs to the NAD(P)-dependent epimerase/dehydratase family. SDR39U1 subfamily.</text>
</comment>
<proteinExistence type="inferred from homology"/>
<gene>
    <name evidence="5" type="ORF">C7C56_027150</name>
</gene>
<evidence type="ECO:0000256" key="2">
    <source>
        <dbReference type="SAM" id="Phobius"/>
    </source>
</evidence>
<sequence>MALQGCLGAYDTLYHHELTEALPGRASARLELAIHSLRSVIYFFMFVGMAFWAWHGVWAVVLLLVFGVEIALTLWDFVVEDRTRLLPWTERVTHTLLTLNGGAVMALLAINAIAWMQLPSAFVWQPNGLLGAFLVLCGVGVGISGVRDGFAYFHHGRLARRAAGAPPLRFGGRAQQVLLTGATGFIGQKLVRALLADGHQLTILTRGPRQAAWLFDGKVQCVASMDELPAARRFDVVINLAGARILGWRWSEARKAALRRSRVGLTQALVGWIGRAEHKPALLLSASAIGYYGIQAPGDERVLTEDSAAQPIFMSDLCREWEAAAGAARAHGVRVACMRLGVVFGEQGPLPMMLLPIKLGFGGRLGRGSQWLSWIHVDDVLRAIAHLWGTGANGAYNFTAPDSVTQLQFSRTAAGVLGRPCRMPTPAFPMRLGMGEQSDLLLEGQRVAPERLTQGGFVFRYPGLQAALRALA</sequence>
<dbReference type="Gene3D" id="3.40.50.720">
    <property type="entry name" value="NAD(P)-binding Rossmann-like Domain"/>
    <property type="match status" value="1"/>
</dbReference>
<evidence type="ECO:0000256" key="1">
    <source>
        <dbReference type="ARBA" id="ARBA00009353"/>
    </source>
</evidence>
<evidence type="ECO:0000259" key="4">
    <source>
        <dbReference type="Pfam" id="PF08338"/>
    </source>
</evidence>
<dbReference type="InterPro" id="IPR013549">
    <property type="entry name" value="DUF1731"/>
</dbReference>
<feature type="transmembrane region" description="Helical" evidence="2">
    <location>
        <begin position="32"/>
        <end position="51"/>
    </location>
</feature>
<organism evidence="5 6">
    <name type="scientific">Massilia glaciei</name>
    <dbReference type="NCBI Taxonomy" id="1524097"/>
    <lineage>
        <taxon>Bacteria</taxon>
        <taxon>Pseudomonadati</taxon>
        <taxon>Pseudomonadota</taxon>
        <taxon>Betaproteobacteria</taxon>
        <taxon>Burkholderiales</taxon>
        <taxon>Oxalobacteraceae</taxon>
        <taxon>Telluria group</taxon>
        <taxon>Massilia</taxon>
    </lineage>
</organism>
<evidence type="ECO:0000259" key="3">
    <source>
        <dbReference type="Pfam" id="PF01370"/>
    </source>
</evidence>
<dbReference type="InterPro" id="IPR010099">
    <property type="entry name" value="SDR39U1"/>
</dbReference>
<dbReference type="Proteomes" id="UP000241421">
    <property type="component" value="Unassembled WGS sequence"/>
</dbReference>
<dbReference type="PANTHER" id="PTHR11092">
    <property type="entry name" value="SUGAR NUCLEOTIDE EPIMERASE RELATED"/>
    <property type="match status" value="1"/>
</dbReference>
<accession>A0A2U2H9V9</accession>
<evidence type="ECO:0000313" key="6">
    <source>
        <dbReference type="Proteomes" id="UP000241421"/>
    </source>
</evidence>
<protein>
    <submittedName>
        <fullName evidence="5">TIGR01777 family protein</fullName>
    </submittedName>
</protein>
<dbReference type="PANTHER" id="PTHR11092:SF0">
    <property type="entry name" value="EPIMERASE FAMILY PROTEIN SDR39U1"/>
    <property type="match status" value="1"/>
</dbReference>
<keyword evidence="2" id="KW-0812">Transmembrane</keyword>
<dbReference type="SUPFAM" id="SSF51735">
    <property type="entry name" value="NAD(P)-binding Rossmann-fold domains"/>
    <property type="match status" value="1"/>
</dbReference>
<name>A0A2U2H9V9_9BURK</name>
<dbReference type="InterPro" id="IPR036291">
    <property type="entry name" value="NAD(P)-bd_dom_sf"/>
</dbReference>